<dbReference type="KEGG" id="kbi:30210669"/>
<dbReference type="RefSeq" id="XP_019045879.1">
    <property type="nucleotide sequence ID" value="XM_019192882.1"/>
</dbReference>
<reference evidence="3" key="2">
    <citation type="submission" date="2013-07" db="EMBL/GenBank/DDBJ databases">
        <authorList>
            <consortium name="The Broad Institute Genome Sequencing Platform"/>
            <person name="Cuomo C."/>
            <person name="Litvintseva A."/>
            <person name="Chen Y."/>
            <person name="Heitman J."/>
            <person name="Sun S."/>
            <person name="Springer D."/>
            <person name="Dromer F."/>
            <person name="Young S.K."/>
            <person name="Zeng Q."/>
            <person name="Gargeya S."/>
            <person name="Fitzgerald M."/>
            <person name="Abouelleil A."/>
            <person name="Alvarado L."/>
            <person name="Berlin A.M."/>
            <person name="Chapman S.B."/>
            <person name="Dewar J."/>
            <person name="Goldberg J."/>
            <person name="Griggs A."/>
            <person name="Gujja S."/>
            <person name="Hansen M."/>
            <person name="Howarth C."/>
            <person name="Imamovic A."/>
            <person name="Larimer J."/>
            <person name="McCowan C."/>
            <person name="Murphy C."/>
            <person name="Pearson M."/>
            <person name="Priest M."/>
            <person name="Roberts A."/>
            <person name="Saif S."/>
            <person name="Shea T."/>
            <person name="Sykes S."/>
            <person name="Wortman J."/>
            <person name="Nusbaum C."/>
            <person name="Birren B."/>
        </authorList>
    </citation>
    <scope>NUCLEOTIDE SEQUENCE</scope>
    <source>
        <strain evidence="3">CBS 10118</strain>
    </source>
</reference>
<organism evidence="2">
    <name type="scientific">Kwoniella bestiolae CBS 10118</name>
    <dbReference type="NCBI Taxonomy" id="1296100"/>
    <lineage>
        <taxon>Eukaryota</taxon>
        <taxon>Fungi</taxon>
        <taxon>Dikarya</taxon>
        <taxon>Basidiomycota</taxon>
        <taxon>Agaricomycotina</taxon>
        <taxon>Tremellomycetes</taxon>
        <taxon>Tremellales</taxon>
        <taxon>Cryptococcaceae</taxon>
        <taxon>Kwoniella</taxon>
    </lineage>
</organism>
<reference evidence="2" key="1">
    <citation type="submission" date="2013-07" db="EMBL/GenBank/DDBJ databases">
        <title>The Genome Sequence of Cryptococcus bestiolae CBS10118.</title>
        <authorList>
            <consortium name="The Broad Institute Genome Sequencing Platform"/>
            <person name="Cuomo C."/>
            <person name="Litvintseva A."/>
            <person name="Chen Y."/>
            <person name="Heitman J."/>
            <person name="Sun S."/>
            <person name="Springer D."/>
            <person name="Dromer F."/>
            <person name="Young S.K."/>
            <person name="Zeng Q."/>
            <person name="Gargeya S."/>
            <person name="Fitzgerald M."/>
            <person name="Abouelleil A."/>
            <person name="Alvarado L."/>
            <person name="Berlin A.M."/>
            <person name="Chapman S.B."/>
            <person name="Dewar J."/>
            <person name="Goldberg J."/>
            <person name="Griggs A."/>
            <person name="Gujja S."/>
            <person name="Hansen M."/>
            <person name="Howarth C."/>
            <person name="Imamovic A."/>
            <person name="Larimer J."/>
            <person name="McCowan C."/>
            <person name="Murphy C."/>
            <person name="Pearson M."/>
            <person name="Priest M."/>
            <person name="Roberts A."/>
            <person name="Saif S."/>
            <person name="Shea T."/>
            <person name="Sykes S."/>
            <person name="Wortman J."/>
            <person name="Nusbaum C."/>
            <person name="Birren B."/>
        </authorList>
    </citation>
    <scope>NUCLEOTIDE SEQUENCE [LARGE SCALE GENOMIC DNA]</scope>
    <source>
        <strain evidence="2">CBS 10118</strain>
    </source>
</reference>
<evidence type="ECO:0000313" key="4">
    <source>
        <dbReference type="Proteomes" id="UP000092730"/>
    </source>
</evidence>
<gene>
    <name evidence="2" type="ORF">I302_06270</name>
    <name evidence="3" type="ORF">I302_106473</name>
</gene>
<feature type="region of interest" description="Disordered" evidence="1">
    <location>
        <begin position="1"/>
        <end position="69"/>
    </location>
</feature>
<dbReference type="EMBL" id="KI894022">
    <property type="protein sequence ID" value="OCF24809.1"/>
    <property type="molecule type" value="Genomic_DNA"/>
</dbReference>
<feature type="compositionally biased region" description="Polar residues" evidence="1">
    <location>
        <begin position="26"/>
        <end position="52"/>
    </location>
</feature>
<dbReference type="Proteomes" id="UP000092730">
    <property type="component" value="Chromosome 5"/>
</dbReference>
<proteinExistence type="predicted"/>
<evidence type="ECO:0000256" key="1">
    <source>
        <dbReference type="SAM" id="MobiDB-lite"/>
    </source>
</evidence>
<name>A0A1B9G1B4_9TREE</name>
<evidence type="ECO:0000313" key="3">
    <source>
        <dbReference type="EMBL" id="WVW84439.1"/>
    </source>
</evidence>
<dbReference type="GeneID" id="30210669"/>
<reference evidence="2" key="3">
    <citation type="submission" date="2014-01" db="EMBL/GenBank/DDBJ databases">
        <title>Evolution of pathogenesis and genome organization in the Tremellales.</title>
        <authorList>
            <person name="Cuomo C."/>
            <person name="Litvintseva A."/>
            <person name="Heitman J."/>
            <person name="Chen Y."/>
            <person name="Sun S."/>
            <person name="Springer D."/>
            <person name="Dromer F."/>
            <person name="Young S."/>
            <person name="Zeng Q."/>
            <person name="Chapman S."/>
            <person name="Gujja S."/>
            <person name="Saif S."/>
            <person name="Birren B."/>
        </authorList>
    </citation>
    <scope>NUCLEOTIDE SEQUENCE</scope>
    <source>
        <strain evidence="2">CBS 10118</strain>
    </source>
</reference>
<dbReference type="EMBL" id="CP144545">
    <property type="protein sequence ID" value="WVW84439.1"/>
    <property type="molecule type" value="Genomic_DNA"/>
</dbReference>
<sequence length="130" mass="13522">MPTQSNVSTKFNSSHPPTVEDRAELSTPSEQGGNSANNSTNRLVSAQPSDPVSGSGLMYTPQPRSASDLGEGCTCANGLLLAAICCVKCFSGRCCNCKVSMSAVKVQSSQGIELTSRQGSDPRGQYSSLN</sequence>
<protein>
    <submittedName>
        <fullName evidence="2">Uncharacterized protein</fullName>
    </submittedName>
</protein>
<feature type="region of interest" description="Disordered" evidence="1">
    <location>
        <begin position="109"/>
        <end position="130"/>
    </location>
</feature>
<dbReference type="VEuPathDB" id="FungiDB:I302_06270"/>
<dbReference type="AlphaFoldDB" id="A0A1B9G1B4"/>
<reference evidence="3" key="4">
    <citation type="submission" date="2024-02" db="EMBL/GenBank/DDBJ databases">
        <title>Comparative genomics of Cryptococcus and Kwoniella reveals pathogenesis evolution and contrasting modes of karyotype evolution via chromosome fusion or intercentromeric recombination.</title>
        <authorList>
            <person name="Coelho M.A."/>
            <person name="David-Palma M."/>
            <person name="Shea T."/>
            <person name="Bowers K."/>
            <person name="McGinley-Smith S."/>
            <person name="Mohammad A.W."/>
            <person name="Gnirke A."/>
            <person name="Yurkov A.M."/>
            <person name="Nowrousian M."/>
            <person name="Sun S."/>
            <person name="Cuomo C.A."/>
            <person name="Heitman J."/>
        </authorList>
    </citation>
    <scope>NUCLEOTIDE SEQUENCE</scope>
    <source>
        <strain evidence="3">CBS 10118</strain>
    </source>
</reference>
<evidence type="ECO:0000313" key="2">
    <source>
        <dbReference type="EMBL" id="OCF24809.1"/>
    </source>
</evidence>
<keyword evidence="4" id="KW-1185">Reference proteome</keyword>
<accession>A0A1B9G1B4</accession>
<feature type="compositionally biased region" description="Polar residues" evidence="1">
    <location>
        <begin position="1"/>
        <end position="16"/>
    </location>
</feature>